<feature type="region of interest" description="Disordered" evidence="1">
    <location>
        <begin position="1"/>
        <end position="23"/>
    </location>
</feature>
<protein>
    <submittedName>
        <fullName evidence="2">Uncharacterized protein</fullName>
    </submittedName>
</protein>
<dbReference type="Proteomes" id="UP000652761">
    <property type="component" value="Unassembled WGS sequence"/>
</dbReference>
<proteinExistence type="predicted"/>
<dbReference type="EMBL" id="NMUH01001889">
    <property type="protein sequence ID" value="MQL96218.1"/>
    <property type="molecule type" value="Genomic_DNA"/>
</dbReference>
<sequence length="286" mass="32384">GTIRSTSRPPPTPSTVYSEEIGDFGLFTQRERERENEPARARARAREVERKMEVDSRGEMKDGGVLGFPYWVVARRKLEPHDPFFMAGNHEREFLAKQVALDLTEDEKSQLQSIEDVEGQYVLLQACIAIILLCILKFLCKDLSSFSFLIIEEYDVSQARVLAGLRDIGGDIRAWDRANQVQVYPDRGDEQRRRHPFGLATCRRATNIFEELWVRSLLIFSNGVESPGWKPSFSGVESLGWKPNPPPSRLTPPRSPSSSSLHVLCPASDMNIIKHFFSLILAISPP</sequence>
<evidence type="ECO:0000256" key="1">
    <source>
        <dbReference type="SAM" id="MobiDB-lite"/>
    </source>
</evidence>
<evidence type="ECO:0000313" key="3">
    <source>
        <dbReference type="Proteomes" id="UP000652761"/>
    </source>
</evidence>
<evidence type="ECO:0000313" key="2">
    <source>
        <dbReference type="EMBL" id="MQL96218.1"/>
    </source>
</evidence>
<feature type="non-terminal residue" evidence="2">
    <location>
        <position position="1"/>
    </location>
</feature>
<dbReference type="AlphaFoldDB" id="A0A843VIF3"/>
<organism evidence="2 3">
    <name type="scientific">Colocasia esculenta</name>
    <name type="common">Wild taro</name>
    <name type="synonym">Arum esculentum</name>
    <dbReference type="NCBI Taxonomy" id="4460"/>
    <lineage>
        <taxon>Eukaryota</taxon>
        <taxon>Viridiplantae</taxon>
        <taxon>Streptophyta</taxon>
        <taxon>Embryophyta</taxon>
        <taxon>Tracheophyta</taxon>
        <taxon>Spermatophyta</taxon>
        <taxon>Magnoliopsida</taxon>
        <taxon>Liliopsida</taxon>
        <taxon>Araceae</taxon>
        <taxon>Aroideae</taxon>
        <taxon>Colocasieae</taxon>
        <taxon>Colocasia</taxon>
    </lineage>
</organism>
<feature type="non-terminal residue" evidence="2">
    <location>
        <position position="286"/>
    </location>
</feature>
<name>A0A843VIF3_COLES</name>
<comment type="caution">
    <text evidence="2">The sequence shown here is derived from an EMBL/GenBank/DDBJ whole genome shotgun (WGS) entry which is preliminary data.</text>
</comment>
<keyword evidence="3" id="KW-1185">Reference proteome</keyword>
<reference evidence="2" key="1">
    <citation type="submission" date="2017-07" db="EMBL/GenBank/DDBJ databases">
        <title>Taro Niue Genome Assembly and Annotation.</title>
        <authorList>
            <person name="Atibalentja N."/>
            <person name="Keating K."/>
            <person name="Fields C.J."/>
        </authorList>
    </citation>
    <scope>NUCLEOTIDE SEQUENCE</scope>
    <source>
        <strain evidence="2">Niue_2</strain>
        <tissue evidence="2">Leaf</tissue>
    </source>
</reference>
<gene>
    <name evidence="2" type="ORF">Taro_028895</name>
</gene>
<accession>A0A843VIF3</accession>